<evidence type="ECO:0000256" key="1">
    <source>
        <dbReference type="SAM" id="MobiDB-lite"/>
    </source>
</evidence>
<dbReference type="EMBL" id="JBHSWN010000001">
    <property type="protein sequence ID" value="MFC6788997.1"/>
    <property type="molecule type" value="Genomic_DNA"/>
</dbReference>
<feature type="region of interest" description="Disordered" evidence="1">
    <location>
        <begin position="13"/>
        <end position="68"/>
    </location>
</feature>
<keyword evidence="3" id="KW-1185">Reference proteome</keyword>
<accession>A0ABW2BFU3</accession>
<comment type="caution">
    <text evidence="2">The sequence shown here is derived from an EMBL/GenBank/DDBJ whole genome shotgun (WGS) entry which is preliminary data.</text>
</comment>
<reference evidence="3" key="1">
    <citation type="journal article" date="2019" name="Int. J. Syst. Evol. Microbiol.">
        <title>The Global Catalogue of Microorganisms (GCM) 10K type strain sequencing project: providing services to taxonomists for standard genome sequencing and annotation.</title>
        <authorList>
            <consortium name="The Broad Institute Genomics Platform"/>
            <consortium name="The Broad Institute Genome Sequencing Center for Infectious Disease"/>
            <person name="Wu L."/>
            <person name="Ma J."/>
        </authorList>
    </citation>
    <scope>NUCLEOTIDE SEQUENCE [LARGE SCALE GENOMIC DNA]</scope>
    <source>
        <strain evidence="3">CCUG 48316</strain>
    </source>
</reference>
<dbReference type="Proteomes" id="UP001596292">
    <property type="component" value="Unassembled WGS sequence"/>
</dbReference>
<feature type="compositionally biased region" description="Basic and acidic residues" evidence="1">
    <location>
        <begin position="14"/>
        <end position="36"/>
    </location>
</feature>
<name>A0ABW2BFU3_9HYPH</name>
<protein>
    <submittedName>
        <fullName evidence="2">Uncharacterized protein</fullName>
    </submittedName>
</protein>
<proteinExistence type="predicted"/>
<gene>
    <name evidence="2" type="ORF">ACFQE0_04750</name>
</gene>
<organism evidence="2 3">
    <name type="scientific">Methylobacterium komagatae</name>
    <dbReference type="NCBI Taxonomy" id="374425"/>
    <lineage>
        <taxon>Bacteria</taxon>
        <taxon>Pseudomonadati</taxon>
        <taxon>Pseudomonadota</taxon>
        <taxon>Alphaproteobacteria</taxon>
        <taxon>Hyphomicrobiales</taxon>
        <taxon>Methylobacteriaceae</taxon>
        <taxon>Methylobacterium</taxon>
    </lineage>
</organism>
<evidence type="ECO:0000313" key="3">
    <source>
        <dbReference type="Proteomes" id="UP001596292"/>
    </source>
</evidence>
<sequence>MKRRVDLEAALENLEERSALDSTFDPDRDREHGRNDDEAEPAEPARSNQSNHSNDNENHTRVPGLRPLPEGGAYALYIACDSSQETMYPHVAAHSMLANDNKSLPVNDY</sequence>
<dbReference type="RefSeq" id="WP_378967578.1">
    <property type="nucleotide sequence ID" value="NZ_JBHSWN010000001.1"/>
</dbReference>
<evidence type="ECO:0000313" key="2">
    <source>
        <dbReference type="EMBL" id="MFC6788997.1"/>
    </source>
</evidence>